<dbReference type="CDD" id="cd24058">
    <property type="entry name" value="ASKHA_NBD_ROK_PPGK"/>
    <property type="match status" value="1"/>
</dbReference>
<sequence length="243" mass="25756">MANQLGIDIGGTGIKGAVVDLKNGEFKEERFRVLTPQPATPDAVAGVVNEIVQHFNWKGSVGATFPAVVQKGMVHTAANVDASWIETDAAAIFSKATGRNCTVINDADAAGIAEVRFGAAKDVKGTVVVVTLGTGIGSAVFLDGNLLPNTELGHLEINGKDAEKKASEVARERDQLSWKKWSKRVERYLQHLEALLWPDLIVIGGGISKKSEKFLPLISTRTKVVPALLHNEAGIVGAALAAE</sequence>
<dbReference type="PANTHER" id="PTHR18964">
    <property type="entry name" value="ROK (REPRESSOR, ORF, KINASE) FAMILY"/>
    <property type="match status" value="1"/>
</dbReference>
<dbReference type="Pfam" id="PF00480">
    <property type="entry name" value="ROK"/>
    <property type="match status" value="1"/>
</dbReference>
<dbReference type="NCBIfam" id="NF045942">
    <property type="entry name" value="PolPhglucPhase"/>
    <property type="match status" value="1"/>
</dbReference>
<gene>
    <name evidence="1" type="ORF">UFOPK2683_00685</name>
    <name evidence="2" type="ORF">UFOPK3897_01627</name>
    <name evidence="3" type="ORF">UFOPK4121_01777</name>
</gene>
<dbReference type="InterPro" id="IPR000600">
    <property type="entry name" value="ROK"/>
</dbReference>
<evidence type="ECO:0000313" key="3">
    <source>
        <dbReference type="EMBL" id="CAB5034857.1"/>
    </source>
</evidence>
<reference evidence="3" key="1">
    <citation type="submission" date="2020-05" db="EMBL/GenBank/DDBJ databases">
        <authorList>
            <person name="Chiriac C."/>
            <person name="Salcher M."/>
            <person name="Ghai R."/>
            <person name="Kavagutti S V."/>
        </authorList>
    </citation>
    <scope>NUCLEOTIDE SEQUENCE</scope>
</reference>
<dbReference type="PANTHER" id="PTHR18964:SF146">
    <property type="entry name" value="POLYPHOSPHATE GLUCOKINASE"/>
    <property type="match status" value="1"/>
</dbReference>
<dbReference type="AlphaFoldDB" id="A0A6J7S135"/>
<dbReference type="EMBL" id="CAEZYK010000030">
    <property type="protein sequence ID" value="CAB4721904.1"/>
    <property type="molecule type" value="Genomic_DNA"/>
</dbReference>
<organism evidence="3">
    <name type="scientific">freshwater metagenome</name>
    <dbReference type="NCBI Taxonomy" id="449393"/>
    <lineage>
        <taxon>unclassified sequences</taxon>
        <taxon>metagenomes</taxon>
        <taxon>ecological metagenomes</taxon>
    </lineage>
</organism>
<accession>A0A6J7S135</accession>
<name>A0A6J7S135_9ZZZZ</name>
<dbReference type="InterPro" id="IPR043129">
    <property type="entry name" value="ATPase_NBD"/>
</dbReference>
<dbReference type="EMBL" id="CAFBOF010000065">
    <property type="protein sequence ID" value="CAB4989092.1"/>
    <property type="molecule type" value="Genomic_DNA"/>
</dbReference>
<dbReference type="EMBL" id="CAFBPQ010000126">
    <property type="protein sequence ID" value="CAB5034857.1"/>
    <property type="molecule type" value="Genomic_DNA"/>
</dbReference>
<evidence type="ECO:0000313" key="1">
    <source>
        <dbReference type="EMBL" id="CAB4721904.1"/>
    </source>
</evidence>
<dbReference type="SUPFAM" id="SSF53067">
    <property type="entry name" value="Actin-like ATPase domain"/>
    <property type="match status" value="1"/>
</dbReference>
<proteinExistence type="predicted"/>
<protein>
    <submittedName>
        <fullName evidence="3">Unannotated protein</fullName>
    </submittedName>
</protein>
<dbReference type="Gene3D" id="3.30.420.40">
    <property type="match status" value="2"/>
</dbReference>
<evidence type="ECO:0000313" key="2">
    <source>
        <dbReference type="EMBL" id="CAB4989092.1"/>
    </source>
</evidence>